<accession>A0ACB7TCW5</accession>
<name>A0ACB7TCW5_HYAAI</name>
<reference evidence="1" key="1">
    <citation type="submission" date="2020-05" db="EMBL/GenBank/DDBJ databases">
        <title>Large-scale comparative analyses of tick genomes elucidate their genetic diversity and vector capacities.</title>
        <authorList>
            <person name="Jia N."/>
            <person name="Wang J."/>
            <person name="Shi W."/>
            <person name="Du L."/>
            <person name="Sun Y."/>
            <person name="Zhan W."/>
            <person name="Jiang J."/>
            <person name="Wang Q."/>
            <person name="Zhang B."/>
            <person name="Ji P."/>
            <person name="Sakyi L.B."/>
            <person name="Cui X."/>
            <person name="Yuan T."/>
            <person name="Jiang B."/>
            <person name="Yang W."/>
            <person name="Lam T.T.-Y."/>
            <person name="Chang Q."/>
            <person name="Ding S."/>
            <person name="Wang X."/>
            <person name="Zhu J."/>
            <person name="Ruan X."/>
            <person name="Zhao L."/>
            <person name="Wei J."/>
            <person name="Que T."/>
            <person name="Du C."/>
            <person name="Cheng J."/>
            <person name="Dai P."/>
            <person name="Han X."/>
            <person name="Huang E."/>
            <person name="Gao Y."/>
            <person name="Liu J."/>
            <person name="Shao H."/>
            <person name="Ye R."/>
            <person name="Li L."/>
            <person name="Wei W."/>
            <person name="Wang X."/>
            <person name="Wang C."/>
            <person name="Yang T."/>
            <person name="Huo Q."/>
            <person name="Li W."/>
            <person name="Guo W."/>
            <person name="Chen H."/>
            <person name="Zhou L."/>
            <person name="Ni X."/>
            <person name="Tian J."/>
            <person name="Zhou Y."/>
            <person name="Sheng Y."/>
            <person name="Liu T."/>
            <person name="Pan Y."/>
            <person name="Xia L."/>
            <person name="Li J."/>
            <person name="Zhao F."/>
            <person name="Cao W."/>
        </authorList>
    </citation>
    <scope>NUCLEOTIDE SEQUENCE</scope>
    <source>
        <strain evidence="1">Hyas-2018</strain>
    </source>
</reference>
<protein>
    <submittedName>
        <fullName evidence="1">Uncharacterized protein</fullName>
    </submittedName>
</protein>
<comment type="caution">
    <text evidence="1">The sequence shown here is derived from an EMBL/GenBank/DDBJ whole genome shotgun (WGS) entry which is preliminary data.</text>
</comment>
<organism evidence="1 2">
    <name type="scientific">Hyalomma asiaticum</name>
    <name type="common">Tick</name>
    <dbReference type="NCBI Taxonomy" id="266040"/>
    <lineage>
        <taxon>Eukaryota</taxon>
        <taxon>Metazoa</taxon>
        <taxon>Ecdysozoa</taxon>
        <taxon>Arthropoda</taxon>
        <taxon>Chelicerata</taxon>
        <taxon>Arachnida</taxon>
        <taxon>Acari</taxon>
        <taxon>Parasitiformes</taxon>
        <taxon>Ixodida</taxon>
        <taxon>Ixodoidea</taxon>
        <taxon>Ixodidae</taxon>
        <taxon>Hyalomminae</taxon>
        <taxon>Hyalomma</taxon>
    </lineage>
</organism>
<evidence type="ECO:0000313" key="1">
    <source>
        <dbReference type="EMBL" id="KAH6944142.1"/>
    </source>
</evidence>
<evidence type="ECO:0000313" key="2">
    <source>
        <dbReference type="Proteomes" id="UP000821845"/>
    </source>
</evidence>
<dbReference type="EMBL" id="CM023481">
    <property type="protein sequence ID" value="KAH6944142.1"/>
    <property type="molecule type" value="Genomic_DNA"/>
</dbReference>
<keyword evidence="2" id="KW-1185">Reference proteome</keyword>
<proteinExistence type="predicted"/>
<sequence length="241" mass="26435">MITQFLDLCKQTRGARVLSPATLIDREVVSRFLCWSARCVRTPSVRRSLGWGRGSVPPYRQTAPRSGENSRRGQVRGNLRRNHVTVFNVSHWSCRPHWGSLMGGFFERHLGSRRDVGCGGCRSPATALVRHVNARSGGGRRRREEKAQRRAADGAVKGPKRRAGDGRSAKSAGFRCRVRPAACSSSSPGPALVRAAHHISHLGASCANTVSHHARCLNLGPRCYCRRVTTAVSRRAPALRS</sequence>
<dbReference type="Proteomes" id="UP000821845">
    <property type="component" value="Chromosome 1"/>
</dbReference>
<gene>
    <name evidence="1" type="ORF">HPB50_002047</name>
</gene>